<evidence type="ECO:0000313" key="1">
    <source>
        <dbReference type="EMBL" id="QJI00770.1"/>
    </source>
</evidence>
<proteinExistence type="predicted"/>
<protein>
    <submittedName>
        <fullName evidence="1">Uncharacterized protein</fullName>
    </submittedName>
</protein>
<dbReference type="AlphaFoldDB" id="A0A6M3XSG6"/>
<dbReference type="EMBL" id="MT144874">
    <property type="protein sequence ID" value="QJI00770.1"/>
    <property type="molecule type" value="Genomic_DNA"/>
</dbReference>
<accession>A0A6M3XSG6</accession>
<reference evidence="1" key="1">
    <citation type="submission" date="2020-03" db="EMBL/GenBank/DDBJ databases">
        <title>The deep terrestrial virosphere.</title>
        <authorList>
            <person name="Holmfeldt K."/>
            <person name="Nilsson E."/>
            <person name="Simone D."/>
            <person name="Lopez-Fernandez M."/>
            <person name="Wu X."/>
            <person name="de Brujin I."/>
            <person name="Lundin D."/>
            <person name="Andersson A."/>
            <person name="Bertilsson S."/>
            <person name="Dopson M."/>
        </authorList>
    </citation>
    <scope>NUCLEOTIDE SEQUENCE</scope>
    <source>
        <strain evidence="1">TM448B02107</strain>
    </source>
</reference>
<organism evidence="1">
    <name type="scientific">viral metagenome</name>
    <dbReference type="NCBI Taxonomy" id="1070528"/>
    <lineage>
        <taxon>unclassified sequences</taxon>
        <taxon>metagenomes</taxon>
        <taxon>organismal metagenomes</taxon>
    </lineage>
</organism>
<name>A0A6M3XSG6_9ZZZZ</name>
<gene>
    <name evidence="1" type="ORF">TM448B02107_0021</name>
</gene>
<sequence length="108" mass="12606">MSEAETIKRSESHLALENLKVFCPLCYEYECQKTEADRRHKALTKTKAFCEWKEAKKELLKLRNAHPKCKRCSLLFGKQHLGVDQGDGECQYCAKEIESERILEPQRC</sequence>